<dbReference type="RefSeq" id="WP_179748324.1">
    <property type="nucleotide sequence ID" value="NZ_JACCBU010000001.1"/>
</dbReference>
<reference evidence="1 2" key="1">
    <citation type="submission" date="2020-07" db="EMBL/GenBank/DDBJ databases">
        <title>Sequencing the genomes of 1000 actinobacteria strains.</title>
        <authorList>
            <person name="Klenk H.-P."/>
        </authorList>
    </citation>
    <scope>NUCLEOTIDE SEQUENCE [LARGE SCALE GENOMIC DNA]</scope>
    <source>
        <strain evidence="1 2">DSM 22083</strain>
    </source>
</reference>
<comment type="caution">
    <text evidence="1">The sequence shown here is derived from an EMBL/GenBank/DDBJ whole genome shotgun (WGS) entry which is preliminary data.</text>
</comment>
<protein>
    <submittedName>
        <fullName evidence="1">Uncharacterized protein YndB with AHSA1/START domain</fullName>
    </submittedName>
</protein>
<evidence type="ECO:0000313" key="2">
    <source>
        <dbReference type="Proteomes" id="UP000569914"/>
    </source>
</evidence>
<gene>
    <name evidence="1" type="ORF">BKA15_000830</name>
</gene>
<organism evidence="1 2">
    <name type="scientific">Microlunatus parietis</name>
    <dbReference type="NCBI Taxonomy" id="682979"/>
    <lineage>
        <taxon>Bacteria</taxon>
        <taxon>Bacillati</taxon>
        <taxon>Actinomycetota</taxon>
        <taxon>Actinomycetes</taxon>
        <taxon>Propionibacteriales</taxon>
        <taxon>Propionibacteriaceae</taxon>
        <taxon>Microlunatus</taxon>
    </lineage>
</organism>
<proteinExistence type="predicted"/>
<name>A0A7Y9I3T5_9ACTN</name>
<dbReference type="Proteomes" id="UP000569914">
    <property type="component" value="Unassembled WGS sequence"/>
</dbReference>
<dbReference type="Gene3D" id="3.30.530.20">
    <property type="match status" value="1"/>
</dbReference>
<dbReference type="EMBL" id="JACCBU010000001">
    <property type="protein sequence ID" value="NYE69501.1"/>
    <property type="molecule type" value="Genomic_DNA"/>
</dbReference>
<dbReference type="InterPro" id="IPR023393">
    <property type="entry name" value="START-like_dom_sf"/>
</dbReference>
<dbReference type="AlphaFoldDB" id="A0A7Y9I3T5"/>
<evidence type="ECO:0000313" key="1">
    <source>
        <dbReference type="EMBL" id="NYE69501.1"/>
    </source>
</evidence>
<sequence length="172" mass="19263">MTRDRWVRENPRSLEAGRVIDAPVGDIFRFLSDPRNHARLDTSGMVRGAASDAVITGVGDVFVMNICNEFKGEHQDENHVVTFEPGRAIGWAPAEPGAVPAGHTWTWHLEPLGADRTLVRHAYDWSRFTHLAMLQHLPVIDGRQLQESIDRLAAALGPARTQDQTDHTERTR</sequence>
<accession>A0A7Y9I3T5</accession>
<keyword evidence="2" id="KW-1185">Reference proteome</keyword>
<dbReference type="SUPFAM" id="SSF55961">
    <property type="entry name" value="Bet v1-like"/>
    <property type="match status" value="1"/>
</dbReference>